<dbReference type="SUPFAM" id="SSF52540">
    <property type="entry name" value="P-loop containing nucleoside triphosphate hydrolases"/>
    <property type="match status" value="1"/>
</dbReference>
<dbReference type="PIRSF" id="PIRSF002849">
    <property type="entry name" value="AAA_ATPase_chaperone_MoxR_prd"/>
    <property type="match status" value="1"/>
</dbReference>
<dbReference type="Gene3D" id="1.10.8.80">
    <property type="entry name" value="Magnesium chelatase subunit I, C-Terminal domain"/>
    <property type="match status" value="1"/>
</dbReference>
<reference evidence="2 3" key="1">
    <citation type="journal article" date="2021" name="Microorganisms">
        <title>Genome Evolution of Filamentous Cyanobacterium Nostoc Species: From Facultative Symbiosis to Free Living.</title>
        <authorList>
            <person name="Huo D."/>
            <person name="Li H."/>
            <person name="Cai F."/>
            <person name="Guo X."/>
            <person name="Qiao Z."/>
            <person name="Wang W."/>
            <person name="Yu G."/>
            <person name="Li R."/>
        </authorList>
    </citation>
    <scope>NUCLEOTIDE SEQUENCE [LARGE SCALE GENOMIC DNA]</scope>
    <source>
        <strain evidence="2 3">CHAB 5714</strain>
    </source>
</reference>
<keyword evidence="3" id="KW-1185">Reference proteome</keyword>
<dbReference type="InterPro" id="IPR003593">
    <property type="entry name" value="AAA+_ATPase"/>
</dbReference>
<dbReference type="Proteomes" id="UP001199525">
    <property type="component" value="Unassembled WGS sequence"/>
</dbReference>
<dbReference type="Pfam" id="PF17863">
    <property type="entry name" value="AAA_lid_2"/>
    <property type="match status" value="1"/>
</dbReference>
<evidence type="ECO:0000259" key="1">
    <source>
        <dbReference type="SMART" id="SM00382"/>
    </source>
</evidence>
<dbReference type="Gene3D" id="3.40.50.300">
    <property type="entry name" value="P-loop containing nucleotide triphosphate hydrolases"/>
    <property type="match status" value="1"/>
</dbReference>
<dbReference type="PANTHER" id="PTHR42759:SF1">
    <property type="entry name" value="MAGNESIUM-CHELATASE SUBUNIT CHLD"/>
    <property type="match status" value="1"/>
</dbReference>
<dbReference type="InterPro" id="IPR011703">
    <property type="entry name" value="ATPase_AAA-3"/>
</dbReference>
<evidence type="ECO:0000313" key="2">
    <source>
        <dbReference type="EMBL" id="MCC5600277.1"/>
    </source>
</evidence>
<gene>
    <name evidence="2" type="ORF">LC586_13830</name>
</gene>
<dbReference type="InterPro" id="IPR027417">
    <property type="entry name" value="P-loop_NTPase"/>
</dbReference>
<dbReference type="CDD" id="cd00009">
    <property type="entry name" value="AAA"/>
    <property type="match status" value="1"/>
</dbReference>
<dbReference type="Pfam" id="PF07726">
    <property type="entry name" value="AAA_3"/>
    <property type="match status" value="1"/>
</dbReference>
<dbReference type="SMART" id="SM00382">
    <property type="entry name" value="AAA"/>
    <property type="match status" value="1"/>
</dbReference>
<name>A0ABS8I9U9_9NOSO</name>
<organism evidence="2 3">
    <name type="scientific">Nostoc favosum CHAB5714</name>
    <dbReference type="NCBI Taxonomy" id="2780399"/>
    <lineage>
        <taxon>Bacteria</taxon>
        <taxon>Bacillati</taxon>
        <taxon>Cyanobacteriota</taxon>
        <taxon>Cyanophyceae</taxon>
        <taxon>Nostocales</taxon>
        <taxon>Nostocaceae</taxon>
        <taxon>Nostoc</taxon>
        <taxon>Nostoc favosum</taxon>
    </lineage>
</organism>
<sequence>MSKTHPILIRLGQGLNQVIVGQSSLIQQLLVALLAGGHVILEGVPGTGKTLLVKVLAQLIQGDFRRIQLTPDVLPSDITGTNIFDLNSRNFTLKKGPIFSEVLLADEINRTPPKTQAALLEAMEEMQVTLDGESLPLPDLFWVIATQNPLEFEGTYPLPEAQLDRFLFKLVVDYPDQAAEKQMLLNRQAGFAARRLDISRLKPIATVADILQARLAVKEVKVSEAIVDYLLALVRTSRQYPDLTLGASPRAAGAWLQTSQALAWLAGRDFVTPDDVKAVASPLLCHRLILKPEAMLDGLQMDAVIASVINQVPVPR</sequence>
<dbReference type="InterPro" id="IPR050764">
    <property type="entry name" value="CbbQ/NirQ/NorQ/GpvN"/>
</dbReference>
<dbReference type="InterPro" id="IPR041628">
    <property type="entry name" value="ChlI/MoxR_AAA_lid"/>
</dbReference>
<comment type="caution">
    <text evidence="2">The sequence shown here is derived from an EMBL/GenBank/DDBJ whole genome shotgun (WGS) entry which is preliminary data.</text>
</comment>
<dbReference type="PANTHER" id="PTHR42759">
    <property type="entry name" value="MOXR FAMILY PROTEIN"/>
    <property type="match status" value="1"/>
</dbReference>
<evidence type="ECO:0000313" key="3">
    <source>
        <dbReference type="Proteomes" id="UP001199525"/>
    </source>
</evidence>
<feature type="domain" description="AAA+ ATPase" evidence="1">
    <location>
        <begin position="35"/>
        <end position="176"/>
    </location>
</feature>
<protein>
    <submittedName>
        <fullName evidence="2">MoxR family ATPase</fullName>
    </submittedName>
</protein>
<dbReference type="EMBL" id="JAIVFQ010000016">
    <property type="protein sequence ID" value="MCC5600277.1"/>
    <property type="molecule type" value="Genomic_DNA"/>
</dbReference>
<dbReference type="RefSeq" id="WP_229485357.1">
    <property type="nucleotide sequence ID" value="NZ_JAIVFQ010000016.1"/>
</dbReference>
<accession>A0ABS8I9U9</accession>
<proteinExistence type="predicted"/>